<protein>
    <recommendedName>
        <fullName evidence="4">Calcineurin-like phosphoesterase domain-containing protein</fullName>
    </recommendedName>
</protein>
<feature type="transmembrane region" description="Helical" evidence="3">
    <location>
        <begin position="6"/>
        <end position="30"/>
    </location>
</feature>
<reference evidence="6" key="1">
    <citation type="submission" date="2015-07" db="EMBL/GenBank/DDBJ databases">
        <title>Genome sequencing of Sunxiuqinia dokdonensis strain SK.</title>
        <authorList>
            <person name="Ahn S."/>
            <person name="Kim B.-C."/>
        </authorList>
    </citation>
    <scope>NUCLEOTIDE SEQUENCE [LARGE SCALE GENOMIC DNA]</scope>
    <source>
        <strain evidence="6">SK</strain>
    </source>
</reference>
<comment type="caution">
    <text evidence="5">The sequence shown here is derived from an EMBL/GenBank/DDBJ whole genome shotgun (WGS) entry which is preliminary data.</text>
</comment>
<organism evidence="5 6">
    <name type="scientific">Sunxiuqinia dokdonensis</name>
    <dbReference type="NCBI Taxonomy" id="1409788"/>
    <lineage>
        <taxon>Bacteria</taxon>
        <taxon>Pseudomonadati</taxon>
        <taxon>Bacteroidota</taxon>
        <taxon>Bacteroidia</taxon>
        <taxon>Marinilabiliales</taxon>
        <taxon>Prolixibacteraceae</taxon>
        <taxon>Sunxiuqinia</taxon>
    </lineage>
</organism>
<keyword evidence="1" id="KW-0479">Metal-binding</keyword>
<dbReference type="AlphaFoldDB" id="A0A0L8VCV2"/>
<dbReference type="OrthoDB" id="9780884at2"/>
<name>A0A0L8VCV2_9BACT</name>
<feature type="transmembrane region" description="Helical" evidence="3">
    <location>
        <begin position="112"/>
        <end position="133"/>
    </location>
</feature>
<evidence type="ECO:0000256" key="3">
    <source>
        <dbReference type="SAM" id="Phobius"/>
    </source>
</evidence>
<dbReference type="InterPro" id="IPR029052">
    <property type="entry name" value="Metallo-depent_PP-like"/>
</dbReference>
<evidence type="ECO:0000313" key="5">
    <source>
        <dbReference type="EMBL" id="KOH46305.1"/>
    </source>
</evidence>
<dbReference type="GO" id="GO:0009245">
    <property type="term" value="P:lipid A biosynthetic process"/>
    <property type="evidence" value="ECO:0007669"/>
    <property type="project" value="TreeGrafter"/>
</dbReference>
<proteinExistence type="predicted"/>
<keyword evidence="3" id="KW-0472">Membrane</keyword>
<keyword evidence="3" id="KW-0812">Transmembrane</keyword>
<sequence>MRGIPASGVFIFFALVFLIEVLAFFAIHELLDRPKIKRQVSIVYWGLTAVLTGILAFAFLNPEKIRQTTDYQFFYFVISVSFLNLVPKILLSASLLIALIFRLFRARFHARVLLMSATILSLGLMLNIGYGIAFGRKSLRVVEQDVYLKDLPKSLDKTVLVQISDFHLGSFEDASFLKRATDKINSFDPELIFFTGDMVNNYYQEMLGFEEALAEMTASHGKFAILGNHDYGDYSNWEDAGLKASNHQALLTKIETAGFRLLLNESADTLINNTTIEVIGVENWGHPPFPQYADLDKAIKQTADDSFKILLTHDPAHWAGQVIGKTPVSLTLSGHTHAAQSGVQFAGIEFSPMYFVQKYWGGLYREGDQYLYVNRGLGCVGLLGRIEMNPEITVLTLRSK</sequence>
<dbReference type="Gene3D" id="3.60.21.10">
    <property type="match status" value="1"/>
</dbReference>
<dbReference type="GO" id="GO:0046872">
    <property type="term" value="F:metal ion binding"/>
    <property type="evidence" value="ECO:0007669"/>
    <property type="project" value="UniProtKB-KW"/>
</dbReference>
<dbReference type="InterPro" id="IPR051158">
    <property type="entry name" value="Metallophosphoesterase_sf"/>
</dbReference>
<dbReference type="GO" id="GO:0008758">
    <property type="term" value="F:UDP-2,3-diacylglucosamine hydrolase activity"/>
    <property type="evidence" value="ECO:0007669"/>
    <property type="project" value="TreeGrafter"/>
</dbReference>
<gene>
    <name evidence="5" type="ORF">NC99_08420</name>
</gene>
<dbReference type="EMBL" id="LGIA01000032">
    <property type="protein sequence ID" value="KOH46305.1"/>
    <property type="molecule type" value="Genomic_DNA"/>
</dbReference>
<dbReference type="PANTHER" id="PTHR31302:SF31">
    <property type="entry name" value="PHOSPHODIESTERASE YAEI"/>
    <property type="match status" value="1"/>
</dbReference>
<evidence type="ECO:0000256" key="2">
    <source>
        <dbReference type="ARBA" id="ARBA00022801"/>
    </source>
</evidence>
<dbReference type="SUPFAM" id="SSF56300">
    <property type="entry name" value="Metallo-dependent phosphatases"/>
    <property type="match status" value="1"/>
</dbReference>
<keyword evidence="3" id="KW-1133">Transmembrane helix</keyword>
<feature type="transmembrane region" description="Helical" evidence="3">
    <location>
        <begin position="42"/>
        <end position="61"/>
    </location>
</feature>
<dbReference type="PANTHER" id="PTHR31302">
    <property type="entry name" value="TRANSMEMBRANE PROTEIN WITH METALLOPHOSPHOESTERASE DOMAIN-RELATED"/>
    <property type="match status" value="1"/>
</dbReference>
<feature type="domain" description="Calcineurin-like phosphoesterase" evidence="4">
    <location>
        <begin position="160"/>
        <end position="338"/>
    </location>
</feature>
<accession>A0A0L8VCV2</accession>
<evidence type="ECO:0000313" key="6">
    <source>
        <dbReference type="Proteomes" id="UP000036958"/>
    </source>
</evidence>
<dbReference type="GO" id="GO:0016020">
    <property type="term" value="C:membrane"/>
    <property type="evidence" value="ECO:0007669"/>
    <property type="project" value="GOC"/>
</dbReference>
<keyword evidence="2" id="KW-0378">Hydrolase</keyword>
<dbReference type="Pfam" id="PF00149">
    <property type="entry name" value="Metallophos"/>
    <property type="match status" value="1"/>
</dbReference>
<feature type="transmembrane region" description="Helical" evidence="3">
    <location>
        <begin position="73"/>
        <end position="100"/>
    </location>
</feature>
<evidence type="ECO:0000259" key="4">
    <source>
        <dbReference type="Pfam" id="PF00149"/>
    </source>
</evidence>
<dbReference type="InterPro" id="IPR004843">
    <property type="entry name" value="Calcineurin-like_PHP"/>
</dbReference>
<dbReference type="Proteomes" id="UP000036958">
    <property type="component" value="Unassembled WGS sequence"/>
</dbReference>
<dbReference type="RefSeq" id="WP_053180029.1">
    <property type="nucleotide sequence ID" value="NZ_LGIA01000032.1"/>
</dbReference>
<keyword evidence="6" id="KW-1185">Reference proteome</keyword>
<evidence type="ECO:0000256" key="1">
    <source>
        <dbReference type="ARBA" id="ARBA00022723"/>
    </source>
</evidence>